<keyword evidence="3" id="KW-1185">Reference proteome</keyword>
<evidence type="ECO:0000313" key="3">
    <source>
        <dbReference type="Proteomes" id="UP001642409"/>
    </source>
</evidence>
<evidence type="ECO:0000313" key="2">
    <source>
        <dbReference type="EMBL" id="CAL6085586.1"/>
    </source>
</evidence>
<proteinExistence type="predicted"/>
<dbReference type="EMBL" id="CATOUU010000803">
    <property type="protein sequence ID" value="CAI9949706.1"/>
    <property type="molecule type" value="Genomic_DNA"/>
</dbReference>
<accession>A0AA86UFD9</accession>
<gene>
    <name evidence="1" type="ORF">HINF_LOCUS37351</name>
    <name evidence="2" type="ORF">HINF_LOCUS62753</name>
</gene>
<evidence type="ECO:0000313" key="1">
    <source>
        <dbReference type="EMBL" id="CAI9949706.1"/>
    </source>
</evidence>
<sequence length="102" mass="11565">MQQMILNVNKTSFKFALVFSKALPARHLCPLSKDPIGPSFVTINIFLSLLEFIRRQGMSRAENHVMTRFLTHLGISLISSDVINHNAFACYKSLQKAKENEV</sequence>
<dbReference type="Proteomes" id="UP001642409">
    <property type="component" value="Unassembled WGS sequence"/>
</dbReference>
<name>A0AA86UFD9_9EUKA</name>
<organism evidence="1">
    <name type="scientific">Hexamita inflata</name>
    <dbReference type="NCBI Taxonomy" id="28002"/>
    <lineage>
        <taxon>Eukaryota</taxon>
        <taxon>Metamonada</taxon>
        <taxon>Diplomonadida</taxon>
        <taxon>Hexamitidae</taxon>
        <taxon>Hexamitinae</taxon>
        <taxon>Hexamita</taxon>
    </lineage>
</organism>
<reference evidence="2 3" key="2">
    <citation type="submission" date="2024-07" db="EMBL/GenBank/DDBJ databases">
        <authorList>
            <person name="Akdeniz Z."/>
        </authorList>
    </citation>
    <scope>NUCLEOTIDE SEQUENCE [LARGE SCALE GENOMIC DNA]</scope>
</reference>
<comment type="caution">
    <text evidence="1">The sequence shown here is derived from an EMBL/GenBank/DDBJ whole genome shotgun (WGS) entry which is preliminary data.</text>
</comment>
<protein>
    <submittedName>
        <fullName evidence="2">Hypothetical_protein</fullName>
    </submittedName>
</protein>
<dbReference type="EMBL" id="CAXDID020000387">
    <property type="protein sequence ID" value="CAL6085586.1"/>
    <property type="molecule type" value="Genomic_DNA"/>
</dbReference>
<reference evidence="1" key="1">
    <citation type="submission" date="2023-06" db="EMBL/GenBank/DDBJ databases">
        <authorList>
            <person name="Kurt Z."/>
        </authorList>
    </citation>
    <scope>NUCLEOTIDE SEQUENCE</scope>
</reference>
<dbReference type="AlphaFoldDB" id="A0AA86UFD9"/>